<dbReference type="STRING" id="1642647.PSM36_2465"/>
<dbReference type="GO" id="GO:0009279">
    <property type="term" value="C:cell outer membrane"/>
    <property type="evidence" value="ECO:0007669"/>
    <property type="project" value="UniProtKB-SubCell"/>
</dbReference>
<keyword evidence="9" id="KW-1185">Reference proteome</keyword>
<evidence type="ECO:0000256" key="5">
    <source>
        <dbReference type="ARBA" id="ARBA00023237"/>
    </source>
</evidence>
<evidence type="ECO:0000256" key="1">
    <source>
        <dbReference type="ARBA" id="ARBA00004442"/>
    </source>
</evidence>
<dbReference type="InterPro" id="IPR012944">
    <property type="entry name" value="SusD_RagB_dom"/>
</dbReference>
<dbReference type="Pfam" id="PF07980">
    <property type="entry name" value="SusD_RagB"/>
    <property type="match status" value="1"/>
</dbReference>
<dbReference type="EMBL" id="LT605205">
    <property type="protein sequence ID" value="SCD21268.1"/>
    <property type="molecule type" value="Genomic_DNA"/>
</dbReference>
<dbReference type="KEGG" id="psac:PSM36_2465"/>
<keyword evidence="5" id="KW-0998">Cell outer membrane</keyword>
<evidence type="ECO:0000313" key="8">
    <source>
        <dbReference type="EMBL" id="SCD21268.1"/>
    </source>
</evidence>
<comment type="similarity">
    <text evidence="2">Belongs to the SusD family.</text>
</comment>
<comment type="subcellular location">
    <subcellularLocation>
        <location evidence="1">Cell outer membrane</location>
    </subcellularLocation>
</comment>
<dbReference type="AlphaFoldDB" id="A0A1R3T7K5"/>
<reference evidence="8 9" key="1">
    <citation type="submission" date="2016-08" db="EMBL/GenBank/DDBJ databases">
        <authorList>
            <person name="Seilhamer J.J."/>
        </authorList>
    </citation>
    <scope>NUCLEOTIDE SEQUENCE [LARGE SCALE GENOMIC DNA]</scope>
    <source>
        <strain evidence="8">M3/6</strain>
    </source>
</reference>
<evidence type="ECO:0000259" key="6">
    <source>
        <dbReference type="Pfam" id="PF07980"/>
    </source>
</evidence>
<evidence type="ECO:0000256" key="4">
    <source>
        <dbReference type="ARBA" id="ARBA00023136"/>
    </source>
</evidence>
<dbReference type="RefSeq" id="WP_076931115.1">
    <property type="nucleotide sequence ID" value="NZ_LT605205.1"/>
</dbReference>
<protein>
    <submittedName>
        <fullName evidence="8">SusD domain-containing protein</fullName>
    </submittedName>
</protein>
<dbReference type="PROSITE" id="PS51257">
    <property type="entry name" value="PROKAR_LIPOPROTEIN"/>
    <property type="match status" value="1"/>
</dbReference>
<proteinExistence type="inferred from homology"/>
<name>A0A1R3T7K5_9BACT</name>
<dbReference type="Pfam" id="PF14322">
    <property type="entry name" value="SusD-like_3"/>
    <property type="match status" value="1"/>
</dbReference>
<evidence type="ECO:0000313" key="9">
    <source>
        <dbReference type="Proteomes" id="UP000187464"/>
    </source>
</evidence>
<evidence type="ECO:0000259" key="7">
    <source>
        <dbReference type="Pfam" id="PF14322"/>
    </source>
</evidence>
<keyword evidence="4" id="KW-0472">Membrane</keyword>
<dbReference type="InterPro" id="IPR011990">
    <property type="entry name" value="TPR-like_helical_dom_sf"/>
</dbReference>
<organism evidence="8 9">
    <name type="scientific">Proteiniphilum saccharofermentans</name>
    <dbReference type="NCBI Taxonomy" id="1642647"/>
    <lineage>
        <taxon>Bacteria</taxon>
        <taxon>Pseudomonadati</taxon>
        <taxon>Bacteroidota</taxon>
        <taxon>Bacteroidia</taxon>
        <taxon>Bacteroidales</taxon>
        <taxon>Dysgonomonadaceae</taxon>
        <taxon>Proteiniphilum</taxon>
    </lineage>
</organism>
<feature type="domain" description="RagB/SusD" evidence="6">
    <location>
        <begin position="356"/>
        <end position="637"/>
    </location>
</feature>
<keyword evidence="3" id="KW-0732">Signal</keyword>
<dbReference type="InterPro" id="IPR033985">
    <property type="entry name" value="SusD-like_N"/>
</dbReference>
<dbReference type="Gene3D" id="1.25.40.390">
    <property type="match status" value="1"/>
</dbReference>
<dbReference type="Proteomes" id="UP000187464">
    <property type="component" value="Chromosome I"/>
</dbReference>
<sequence>MKQLIFIVTTVFLALLSGCSDDLLDKKPLDRYTDAVVWEDPALIDAFLLSQYAYTPVMINDATTIFSSWEGSPMNRDPRAESNLRYWFGNSAQTFGPGLSIEISDEAKYTSGAWANVVSEKAHGIPSDGGMMEWWENAYYVMRNLNDFIQRVPSSPLSEDIKEIRIAEARFLRAFSYFAMVKRYGGVPLLTEVPQLDSPDELLYPSRNTEQEVWDFILKETEEISKILPEVQDEYGRATSWAALSLYTRAALYAGSVAKYGELAENKLTGIPQELAENYFTKAFNASAKIIEEGPFDLYKADIVENNTNSRIENFKNIFLVKRNIETIFAKQHGGQSFDPGGGTTTWSWDICHAPRPSVWGQGNYQAPYLELIEAFEYIDGRPGKIDREYVESKLWTMDELWAGRDPRFYASIWTNGTPWRDAVASNFGKDTINFHRGLITLDGRTLTSFSQSYNGMPVVGDQAFFHASTGIVNTGFGIMKYLDPTANNMIWLMESRTDYSIFRFAEILLNYAEAAYEINRREEALIAINRIRERAGIPLLNSVNMEQIRNERRVELAFEGHRYWDLRRWREAEEKLTRSFSGIQYVLDFATRKYKVIIHDEIDGDQRPTFPKRSYYFPITKSRIGQNPNLIENPGYN</sequence>
<feature type="domain" description="SusD-like N-terminal" evidence="7">
    <location>
        <begin position="126"/>
        <end position="250"/>
    </location>
</feature>
<gene>
    <name evidence="8" type="ORF">PSM36_2465</name>
</gene>
<dbReference type="SUPFAM" id="SSF48452">
    <property type="entry name" value="TPR-like"/>
    <property type="match status" value="1"/>
</dbReference>
<evidence type="ECO:0000256" key="3">
    <source>
        <dbReference type="ARBA" id="ARBA00022729"/>
    </source>
</evidence>
<accession>A0A1R3T7K5</accession>
<evidence type="ECO:0000256" key="2">
    <source>
        <dbReference type="ARBA" id="ARBA00006275"/>
    </source>
</evidence>